<organism evidence="1 2">
    <name type="scientific">Scutellospora calospora</name>
    <dbReference type="NCBI Taxonomy" id="85575"/>
    <lineage>
        <taxon>Eukaryota</taxon>
        <taxon>Fungi</taxon>
        <taxon>Fungi incertae sedis</taxon>
        <taxon>Mucoromycota</taxon>
        <taxon>Glomeromycotina</taxon>
        <taxon>Glomeromycetes</taxon>
        <taxon>Diversisporales</taxon>
        <taxon>Gigasporaceae</taxon>
        <taxon>Scutellospora</taxon>
    </lineage>
</organism>
<keyword evidence="2" id="KW-1185">Reference proteome</keyword>
<feature type="non-terminal residue" evidence="1">
    <location>
        <position position="1"/>
    </location>
</feature>
<dbReference type="EMBL" id="CAJVPM010003275">
    <property type="protein sequence ID" value="CAG8499058.1"/>
    <property type="molecule type" value="Genomic_DNA"/>
</dbReference>
<dbReference type="Proteomes" id="UP000789860">
    <property type="component" value="Unassembled WGS sequence"/>
</dbReference>
<evidence type="ECO:0000313" key="2">
    <source>
        <dbReference type="Proteomes" id="UP000789860"/>
    </source>
</evidence>
<protein>
    <submittedName>
        <fullName evidence="1">5925_t:CDS:1</fullName>
    </submittedName>
</protein>
<proteinExistence type="predicted"/>
<gene>
    <name evidence="1" type="ORF">SCALOS_LOCUS3158</name>
</gene>
<reference evidence="1" key="1">
    <citation type="submission" date="2021-06" db="EMBL/GenBank/DDBJ databases">
        <authorList>
            <person name="Kallberg Y."/>
            <person name="Tangrot J."/>
            <person name="Rosling A."/>
        </authorList>
    </citation>
    <scope>NUCLEOTIDE SEQUENCE</scope>
    <source>
        <strain evidence="1">AU212A</strain>
    </source>
</reference>
<evidence type="ECO:0000313" key="1">
    <source>
        <dbReference type="EMBL" id="CAG8499058.1"/>
    </source>
</evidence>
<name>A0ACA9KYJ6_9GLOM</name>
<sequence>IVLEPLRDDPNYDDIILIIETKDLIDQDYTTLKLECYYLKTAQHLIPTTTFAKKGSILFINGELLINKEAFIVYLHEVNFFEYQKPINMKNLTNLLWLTSLNKSLSNESNIEKDTRTIALQVKKSKRRKILSTTRFYFNLKDCLKVVDLLKRC</sequence>
<accession>A0ACA9KYJ6</accession>
<comment type="caution">
    <text evidence="1">The sequence shown here is derived from an EMBL/GenBank/DDBJ whole genome shotgun (WGS) entry which is preliminary data.</text>
</comment>